<dbReference type="SUPFAM" id="SSF53807">
    <property type="entry name" value="Helical backbone' metal receptor"/>
    <property type="match status" value="1"/>
</dbReference>
<dbReference type="Gene3D" id="3.40.50.1980">
    <property type="entry name" value="Nitrogenase molybdenum iron protein domain"/>
    <property type="match status" value="2"/>
</dbReference>
<dbReference type="RefSeq" id="WP_012056279.1">
    <property type="nucleotide sequence ID" value="NZ_CP007389.1"/>
</dbReference>
<dbReference type="InterPro" id="IPR002491">
    <property type="entry name" value="ABC_transptr_periplasmic_BD"/>
</dbReference>
<gene>
    <name evidence="2" type="ORF">BW47_00225</name>
</gene>
<dbReference type="InterPro" id="IPR050902">
    <property type="entry name" value="ABC_Transporter_SBP"/>
</dbReference>
<proteinExistence type="predicted"/>
<accession>A0ABM6GC67</accession>
<name>A0ABM6GC67_9BACT</name>
<dbReference type="PROSITE" id="PS50983">
    <property type="entry name" value="FE_B12_PBP"/>
    <property type="match status" value="1"/>
</dbReference>
<dbReference type="Proteomes" id="UP000185490">
    <property type="component" value="Chromosome"/>
</dbReference>
<feature type="domain" description="Fe/B12 periplasmic-binding" evidence="1">
    <location>
        <begin position="37"/>
        <end position="292"/>
    </location>
</feature>
<evidence type="ECO:0000313" key="2">
    <source>
        <dbReference type="EMBL" id="APT73125.1"/>
    </source>
</evidence>
<keyword evidence="3" id="KW-1185">Reference proteome</keyword>
<dbReference type="PANTHER" id="PTHR30535:SF34">
    <property type="entry name" value="MOLYBDATE-BINDING PROTEIN MOLA"/>
    <property type="match status" value="1"/>
</dbReference>
<dbReference type="PANTHER" id="PTHR30535">
    <property type="entry name" value="VITAMIN B12-BINDING PROTEIN"/>
    <property type="match status" value="1"/>
</dbReference>
<dbReference type="Pfam" id="PF01497">
    <property type="entry name" value="Peripla_BP_2"/>
    <property type="match status" value="1"/>
</dbReference>
<evidence type="ECO:0000313" key="3">
    <source>
        <dbReference type="Proteomes" id="UP000185490"/>
    </source>
</evidence>
<organism evidence="2 3">
    <name type="scientific">Thermosipho melanesiensis</name>
    <dbReference type="NCBI Taxonomy" id="46541"/>
    <lineage>
        <taxon>Bacteria</taxon>
        <taxon>Thermotogati</taxon>
        <taxon>Thermotogota</taxon>
        <taxon>Thermotogae</taxon>
        <taxon>Thermotogales</taxon>
        <taxon>Fervidobacteriaceae</taxon>
        <taxon>Thermosipho</taxon>
    </lineage>
</organism>
<protein>
    <submittedName>
        <fullName evidence="2">Iron ABC transporter substrate-binding protein</fullName>
    </submittedName>
</protein>
<dbReference type="EMBL" id="CP007389">
    <property type="protein sequence ID" value="APT73125.1"/>
    <property type="molecule type" value="Genomic_DNA"/>
</dbReference>
<sequence>MKKFLTVVITILSILAFSISIVDDAGRLVTFDKVPKRIVSAAPSSTKFLLKLGLDEKIVGVTDWDVFNAEKIGNMVPLNIEKILSLNPDVVITFGGFQLPEVEKLEKFGIKAFVINPVTLNDIARDIMLLGNIFKKTELAKKVKDEILSKMKDYGTKTAKIPLSKRPKVFFTITIPNEETKDLWTAGTGSYINELITIAGGVNICAPYTGNNGWFSVNWEFLTINDPDVIIVSGYGNPEKIKENIKSNKLFSSLKAVKNDRILIVNGNDISSISPDIIKYLDIFYNFFYGGNK</sequence>
<reference evidence="2 3" key="1">
    <citation type="submission" date="2014-02" db="EMBL/GenBank/DDBJ databases">
        <title>Diversity of Thermotogales isolates from hydrothermal vents.</title>
        <authorList>
            <person name="Haverkamp T.H.A."/>
            <person name="Lossouarn J."/>
            <person name="Geslin C."/>
            <person name="Nesbo C.L."/>
        </authorList>
    </citation>
    <scope>NUCLEOTIDE SEQUENCE [LARGE SCALE GENOMIC DNA]</scope>
    <source>
        <strain evidence="2 3">431</strain>
    </source>
</reference>
<evidence type="ECO:0000259" key="1">
    <source>
        <dbReference type="PROSITE" id="PS50983"/>
    </source>
</evidence>